<sequence length="802" mass="89063">MTIQFRLPLHRAGLFALCALAAPLASAQNPERRLESFAQHGQRLELTTNDGKYTITPYSDTIVETAFVPKGEAYDARSHAVVQAPARLKVRLAATPASISYATAGIAVTITRAPFQIAYAYKGKPLIAERHGYQRKGGAEMIDFALTPDEALYGGGARALGMNRRGHRLALYNKAHYGYEQRSEQLNYTMPLVLSSKKYMIHFDNAAIGHLDLDSAKNNVLAYETISGRKTYQVIAGDSWEGLASAYTGLTGRQPLPPRWAFGNFASRFGYRSEAHARETVAKFEAEKVPLDAIIFDLFWFGKEVKGTMGNLAFDKDTFPEPQKMIADFAAKGIKTILITEPFVLTTSSRWQEAVDKKVLATDGVGKPFTYDFYFGNTGLIDIFEPGARDWFWGIHKDLVRQGVGGWWGDLGEPELHPAGLRHASGTADQVHNIYGHDWARMVHDGYRKDFPEQRPFILMRAGYSGSQRFGLIPWSGDVSRSWGGLQSQTEISLQMGMQGLAYMHSDLGGFAGANPDDELYTRWLQYGVFQPVFRPHAQDDVPPEPVFRAPATLALAREAVKLRYRLLPYNYTAAFENHQSGLPLMRPLMYEEPDNARLRDVSDGYLWGKDLLVSPVVTPKLASKQIYFPGKNAWFDFQTGEKHAAGSSAVVKLSPDRIPVFVRAGAFIPMAPEMQNTAGYTGREIILHYYHDAALASAAGKLYDDDGATPEAYEKGQFELLRFASKRVASGLSISIASELGRKQAPVARAFSMVVHNIAVRPKRVLVENKPVAFAWDAGRGRLSFALAANKRAKRTLRIEL</sequence>
<dbReference type="GO" id="GO:0005975">
    <property type="term" value="P:carbohydrate metabolic process"/>
    <property type="evidence" value="ECO:0007669"/>
    <property type="project" value="InterPro"/>
</dbReference>
<evidence type="ECO:0000259" key="7">
    <source>
        <dbReference type="Pfam" id="PF21365"/>
    </source>
</evidence>
<feature type="domain" description="Glycoside hydrolase family 31 N-terminal" evidence="5">
    <location>
        <begin position="53"/>
        <end position="212"/>
    </location>
</feature>
<dbReference type="EMBL" id="PXWF02000055">
    <property type="protein sequence ID" value="PWF54977.1"/>
    <property type="molecule type" value="Genomic_DNA"/>
</dbReference>
<dbReference type="SUPFAM" id="SSF51445">
    <property type="entry name" value="(Trans)glycosidases"/>
    <property type="match status" value="1"/>
</dbReference>
<comment type="caution">
    <text evidence="8">The sequence shown here is derived from an EMBL/GenBank/DDBJ whole genome shotgun (WGS) entry which is preliminary data.</text>
</comment>
<dbReference type="SUPFAM" id="SSF74650">
    <property type="entry name" value="Galactose mutarotase-like"/>
    <property type="match status" value="1"/>
</dbReference>
<dbReference type="Proteomes" id="UP000241421">
    <property type="component" value="Unassembled WGS sequence"/>
</dbReference>
<feature type="domain" description="DUF5110" evidence="6">
    <location>
        <begin position="685"/>
        <end position="758"/>
    </location>
</feature>
<dbReference type="PANTHER" id="PTHR43863">
    <property type="entry name" value="HYDROLASE, PUTATIVE (AFU_ORTHOLOGUE AFUA_1G03140)-RELATED"/>
    <property type="match status" value="1"/>
</dbReference>
<dbReference type="GO" id="GO:0030246">
    <property type="term" value="F:carbohydrate binding"/>
    <property type="evidence" value="ECO:0007669"/>
    <property type="project" value="InterPro"/>
</dbReference>
<dbReference type="Gene3D" id="2.60.40.1180">
    <property type="entry name" value="Golgi alpha-mannosidase II"/>
    <property type="match status" value="2"/>
</dbReference>
<proteinExistence type="inferred from homology"/>
<organism evidence="8 9">
    <name type="scientific">Massilia glaciei</name>
    <dbReference type="NCBI Taxonomy" id="1524097"/>
    <lineage>
        <taxon>Bacteria</taxon>
        <taxon>Pseudomonadati</taxon>
        <taxon>Pseudomonadota</taxon>
        <taxon>Betaproteobacteria</taxon>
        <taxon>Burkholderiales</taxon>
        <taxon>Oxalobacteraceae</taxon>
        <taxon>Telluria group</taxon>
        <taxon>Massilia</taxon>
    </lineage>
</organism>
<evidence type="ECO:0000313" key="9">
    <source>
        <dbReference type="Proteomes" id="UP000241421"/>
    </source>
</evidence>
<evidence type="ECO:0000256" key="3">
    <source>
        <dbReference type="SAM" id="SignalP"/>
    </source>
</evidence>
<dbReference type="RefSeq" id="WP_106756248.1">
    <property type="nucleotide sequence ID" value="NZ_PXWF02000055.1"/>
</dbReference>
<dbReference type="PANTHER" id="PTHR43863:SF2">
    <property type="entry name" value="MALTASE-GLUCOAMYLASE"/>
    <property type="match status" value="1"/>
</dbReference>
<dbReference type="InterPro" id="IPR000322">
    <property type="entry name" value="Glyco_hydro_31_TIM"/>
</dbReference>
<dbReference type="InterPro" id="IPR033403">
    <property type="entry name" value="DUF5110"/>
</dbReference>
<protein>
    <submittedName>
        <fullName evidence="8">DUF5110 domain-containing protein</fullName>
    </submittedName>
</protein>
<dbReference type="InterPro" id="IPR025887">
    <property type="entry name" value="Glyco_hydro_31_N_dom"/>
</dbReference>
<dbReference type="SUPFAM" id="SSF51011">
    <property type="entry name" value="Glycosyl hydrolase domain"/>
    <property type="match status" value="1"/>
</dbReference>
<feature type="signal peptide" evidence="3">
    <location>
        <begin position="1"/>
        <end position="27"/>
    </location>
</feature>
<dbReference type="GO" id="GO:0004553">
    <property type="term" value="F:hydrolase activity, hydrolyzing O-glycosyl compounds"/>
    <property type="evidence" value="ECO:0007669"/>
    <property type="project" value="InterPro"/>
</dbReference>
<dbReference type="CDD" id="cd06598">
    <property type="entry name" value="GH31_transferase_CtsZ"/>
    <property type="match status" value="1"/>
</dbReference>
<name>A0A2U2I5G0_9BURK</name>
<evidence type="ECO:0000256" key="1">
    <source>
        <dbReference type="ARBA" id="ARBA00007806"/>
    </source>
</evidence>
<accession>A0A2U2I5G0</accession>
<keyword evidence="9" id="KW-1185">Reference proteome</keyword>
<keyword evidence="2" id="KW-0378">Hydrolase</keyword>
<dbReference type="Pfam" id="PF17137">
    <property type="entry name" value="DUF5110"/>
    <property type="match status" value="1"/>
</dbReference>
<evidence type="ECO:0000256" key="2">
    <source>
        <dbReference type="RuleBase" id="RU361185"/>
    </source>
</evidence>
<feature type="domain" description="Glycosyl hydrolase family 31 C-terminal" evidence="7">
    <location>
        <begin position="582"/>
        <end position="669"/>
    </location>
</feature>
<dbReference type="Pfam" id="PF01055">
    <property type="entry name" value="Glyco_hydro_31_2nd"/>
    <property type="match status" value="1"/>
</dbReference>
<feature type="chain" id="PRO_5015544741" evidence="3">
    <location>
        <begin position="28"/>
        <end position="802"/>
    </location>
</feature>
<dbReference type="InterPro" id="IPR013780">
    <property type="entry name" value="Glyco_hydro_b"/>
</dbReference>
<reference evidence="8 9" key="1">
    <citation type="submission" date="2018-04" db="EMBL/GenBank/DDBJ databases">
        <title>Massilia violaceinigra sp. nov., a novel purple-pigmented bacterium isolated from Tianshan glacier, Xinjiang, China.</title>
        <authorList>
            <person name="Wang H."/>
        </authorList>
    </citation>
    <scope>NUCLEOTIDE SEQUENCE [LARGE SCALE GENOMIC DNA]</scope>
    <source>
        <strain evidence="8 9">B448-2</strain>
    </source>
</reference>
<dbReference type="Gene3D" id="2.60.40.1760">
    <property type="entry name" value="glycosyl hydrolase (family 31)"/>
    <property type="match status" value="1"/>
</dbReference>
<evidence type="ECO:0000313" key="8">
    <source>
        <dbReference type="EMBL" id="PWF54977.1"/>
    </source>
</evidence>
<dbReference type="InterPro" id="IPR011013">
    <property type="entry name" value="Gal_mutarotase_sf_dom"/>
</dbReference>
<keyword evidence="2" id="KW-0326">Glycosidase</keyword>
<evidence type="ECO:0000259" key="6">
    <source>
        <dbReference type="Pfam" id="PF17137"/>
    </source>
</evidence>
<dbReference type="InterPro" id="IPR048395">
    <property type="entry name" value="Glyco_hydro_31_C"/>
</dbReference>
<dbReference type="Pfam" id="PF13802">
    <property type="entry name" value="Gal_mutarotas_2"/>
    <property type="match status" value="1"/>
</dbReference>
<keyword evidence="3" id="KW-0732">Signal</keyword>
<evidence type="ECO:0000259" key="5">
    <source>
        <dbReference type="Pfam" id="PF13802"/>
    </source>
</evidence>
<dbReference type="InterPro" id="IPR017853">
    <property type="entry name" value="GH"/>
</dbReference>
<dbReference type="InterPro" id="IPR051816">
    <property type="entry name" value="Glycosyl_Hydrolase_31"/>
</dbReference>
<evidence type="ECO:0000259" key="4">
    <source>
        <dbReference type="Pfam" id="PF01055"/>
    </source>
</evidence>
<gene>
    <name evidence="8" type="ORF">C7C56_004235</name>
</gene>
<dbReference type="AlphaFoldDB" id="A0A2U2I5G0"/>
<dbReference type="CDD" id="cd14752">
    <property type="entry name" value="GH31_N"/>
    <property type="match status" value="1"/>
</dbReference>
<dbReference type="Gene3D" id="3.20.20.80">
    <property type="entry name" value="Glycosidases"/>
    <property type="match status" value="1"/>
</dbReference>
<dbReference type="OrthoDB" id="176168at2"/>
<dbReference type="Pfam" id="PF21365">
    <property type="entry name" value="Glyco_hydro_31_3rd"/>
    <property type="match status" value="1"/>
</dbReference>
<feature type="domain" description="Glycoside hydrolase family 31 TIM barrel" evidence="4">
    <location>
        <begin position="255"/>
        <end position="574"/>
    </location>
</feature>
<comment type="similarity">
    <text evidence="1 2">Belongs to the glycosyl hydrolase 31 family.</text>
</comment>